<protein>
    <submittedName>
        <fullName evidence="1">Uncharacterized protein</fullName>
    </submittedName>
</protein>
<accession>A0ABQ4SWT6</accession>
<name>A0ABQ4SWT6_9HYPH</name>
<keyword evidence="2" id="KW-1185">Reference proteome</keyword>
<gene>
    <name evidence="1" type="ORF">AOPFMNJM_1669</name>
</gene>
<reference evidence="1" key="2">
    <citation type="submission" date="2021-08" db="EMBL/GenBank/DDBJ databases">
        <authorList>
            <person name="Tani A."/>
            <person name="Ola A."/>
            <person name="Ogura Y."/>
            <person name="Katsura K."/>
            <person name="Hayashi T."/>
        </authorList>
    </citation>
    <scope>NUCLEOTIDE SEQUENCE</scope>
    <source>
        <strain evidence="1">LMG 23639</strain>
    </source>
</reference>
<dbReference type="RefSeq" id="WP_238275023.1">
    <property type="nucleotide sequence ID" value="NZ_BPQR01000027.1"/>
</dbReference>
<proteinExistence type="predicted"/>
<reference evidence="1" key="1">
    <citation type="journal article" date="2021" name="Front. Microbiol.">
        <title>Comprehensive Comparative Genomics and Phenotyping of Methylobacterium Species.</title>
        <authorList>
            <person name="Alessa O."/>
            <person name="Ogura Y."/>
            <person name="Fujitani Y."/>
            <person name="Takami H."/>
            <person name="Hayashi T."/>
            <person name="Sahin N."/>
            <person name="Tani A."/>
        </authorList>
    </citation>
    <scope>NUCLEOTIDE SEQUENCE</scope>
    <source>
        <strain evidence="1">LMG 23639</strain>
    </source>
</reference>
<evidence type="ECO:0000313" key="1">
    <source>
        <dbReference type="EMBL" id="GJE06353.1"/>
    </source>
</evidence>
<dbReference type="EMBL" id="BPQR01000027">
    <property type="protein sequence ID" value="GJE06353.1"/>
    <property type="molecule type" value="Genomic_DNA"/>
</dbReference>
<sequence>MSTQDTLKTVNEALARLGSAPIAALDEETPKAAKVAQIYPTVVGAAFACHRWNWARRTARLDRLAVTPETGWRYAYALPGDRIGEPVKVMSNPRAPDYPLRAFALEGDELHADELAVWATFVRSVEPEQWPALFRAAIVVALAADLAVPLTHDVTLKQQLAQDAWGTPSEGGRGGLMGRAMAVDASAQPGSTVLARDPLTDAWHGAY</sequence>
<organism evidence="1 2">
    <name type="scientific">Methylobacterium jeotgali</name>
    <dbReference type="NCBI Taxonomy" id="381630"/>
    <lineage>
        <taxon>Bacteria</taxon>
        <taxon>Pseudomonadati</taxon>
        <taxon>Pseudomonadota</taxon>
        <taxon>Alphaproteobacteria</taxon>
        <taxon>Hyphomicrobiales</taxon>
        <taxon>Methylobacteriaceae</taxon>
        <taxon>Methylobacterium</taxon>
    </lineage>
</organism>
<comment type="caution">
    <text evidence="1">The sequence shown here is derived from an EMBL/GenBank/DDBJ whole genome shotgun (WGS) entry which is preliminary data.</text>
</comment>
<evidence type="ECO:0000313" key="2">
    <source>
        <dbReference type="Proteomes" id="UP001055102"/>
    </source>
</evidence>
<dbReference type="Proteomes" id="UP001055102">
    <property type="component" value="Unassembled WGS sequence"/>
</dbReference>